<dbReference type="CDD" id="cd10449">
    <property type="entry name" value="GIY-YIG_SLX1_like"/>
    <property type="match status" value="1"/>
</dbReference>
<dbReference type="AlphaFoldDB" id="A0A848IY40"/>
<sequence length="89" mass="10604">MKYHCYILYSRILDKYYVGHTGDLLTERLKKHNSNHKGFTGRALDWELVYHEEFETKTDAYAREREIKGWKSRKKIEALSSVGSEHPDQ</sequence>
<dbReference type="EMBL" id="JABBNU010000001">
    <property type="protein sequence ID" value="NMM47200.1"/>
    <property type="molecule type" value="Genomic_DNA"/>
</dbReference>
<dbReference type="RefSeq" id="WP_169677894.1">
    <property type="nucleotide sequence ID" value="NZ_JABBNU010000001.1"/>
</dbReference>
<dbReference type="Pfam" id="PF01541">
    <property type="entry name" value="GIY-YIG"/>
    <property type="match status" value="1"/>
</dbReference>
<evidence type="ECO:0000313" key="3">
    <source>
        <dbReference type="EMBL" id="NMM47200.1"/>
    </source>
</evidence>
<dbReference type="InterPro" id="IPR050190">
    <property type="entry name" value="UPF0213_domain"/>
</dbReference>
<organism evidence="3 4">
    <name type="scientific">Marinigracilibium pacificum</name>
    <dbReference type="NCBI Taxonomy" id="2729599"/>
    <lineage>
        <taxon>Bacteria</taxon>
        <taxon>Pseudomonadati</taxon>
        <taxon>Bacteroidota</taxon>
        <taxon>Cytophagia</taxon>
        <taxon>Cytophagales</taxon>
        <taxon>Flammeovirgaceae</taxon>
        <taxon>Marinigracilibium</taxon>
    </lineage>
</organism>
<protein>
    <submittedName>
        <fullName evidence="3">GIY-YIG nuclease family protein</fullName>
    </submittedName>
</protein>
<dbReference type="PANTHER" id="PTHR34477:SF5">
    <property type="entry name" value="BSL5627 PROTEIN"/>
    <property type="match status" value="1"/>
</dbReference>
<dbReference type="PANTHER" id="PTHR34477">
    <property type="entry name" value="UPF0213 PROTEIN YHBQ"/>
    <property type="match status" value="1"/>
</dbReference>
<proteinExistence type="inferred from homology"/>
<dbReference type="SUPFAM" id="SSF82771">
    <property type="entry name" value="GIY-YIG endonuclease"/>
    <property type="match status" value="1"/>
</dbReference>
<comment type="caution">
    <text evidence="3">The sequence shown here is derived from an EMBL/GenBank/DDBJ whole genome shotgun (WGS) entry which is preliminary data.</text>
</comment>
<reference evidence="3 4" key="1">
    <citation type="submission" date="2020-04" db="EMBL/GenBank/DDBJ databases">
        <title>Flammeovirgaceae bacterium KN852 isolated from deep sea.</title>
        <authorList>
            <person name="Zhang D.-C."/>
        </authorList>
    </citation>
    <scope>NUCLEOTIDE SEQUENCE [LARGE SCALE GENOMIC DNA]</scope>
    <source>
        <strain evidence="3 4">KN852</strain>
    </source>
</reference>
<name>A0A848IY40_9BACT</name>
<evidence type="ECO:0000259" key="2">
    <source>
        <dbReference type="PROSITE" id="PS50164"/>
    </source>
</evidence>
<evidence type="ECO:0000313" key="4">
    <source>
        <dbReference type="Proteomes" id="UP000559010"/>
    </source>
</evidence>
<keyword evidence="4" id="KW-1185">Reference proteome</keyword>
<evidence type="ECO:0000256" key="1">
    <source>
        <dbReference type="ARBA" id="ARBA00007435"/>
    </source>
</evidence>
<gene>
    <name evidence="3" type="ORF">HH304_02230</name>
</gene>
<accession>A0A848IY40</accession>
<feature type="domain" description="GIY-YIG" evidence="2">
    <location>
        <begin position="1"/>
        <end position="78"/>
    </location>
</feature>
<dbReference type="Gene3D" id="3.40.1440.10">
    <property type="entry name" value="GIY-YIG endonuclease"/>
    <property type="match status" value="1"/>
</dbReference>
<dbReference type="PROSITE" id="PS50164">
    <property type="entry name" value="GIY_YIG"/>
    <property type="match status" value="1"/>
</dbReference>
<dbReference type="InterPro" id="IPR000305">
    <property type="entry name" value="GIY-YIG_endonuc"/>
</dbReference>
<dbReference type="Proteomes" id="UP000559010">
    <property type="component" value="Unassembled WGS sequence"/>
</dbReference>
<comment type="similarity">
    <text evidence="1">Belongs to the UPF0213 family.</text>
</comment>
<dbReference type="InterPro" id="IPR035901">
    <property type="entry name" value="GIY-YIG_endonuc_sf"/>
</dbReference>